<sequence>MIDWRDLTEEDAIDAAVDEHGKDATTSVAYCALESYRGVDTPEYRFWFGLFLKLAKREHVGWA</sequence>
<keyword evidence="1" id="KW-0614">Plasmid</keyword>
<evidence type="ECO:0000313" key="1">
    <source>
        <dbReference type="EMBL" id="APG93021.1"/>
    </source>
</evidence>
<geneLocation type="plasmid" evidence="1 2">
    <name>A</name>
</geneLocation>
<dbReference type="KEGG" id="same:SAMCFNEI73_pA0044"/>
<keyword evidence="2" id="KW-1185">Reference proteome</keyword>
<dbReference type="Proteomes" id="UP000182306">
    <property type="component" value="Plasmid A"/>
</dbReference>
<dbReference type="AlphaFoldDB" id="A0A1L3LSF8"/>
<dbReference type="OrthoDB" id="8088494at2"/>
<name>A0A1L3LSF8_9HYPH</name>
<reference evidence="1 2" key="1">
    <citation type="submission" date="2015-10" db="EMBL/GenBank/DDBJ databases">
        <title>Genomic differences between typical nodule nitrogen-fixing rhizobial strains and those coming from bean seeds.</title>
        <authorList>
            <person name="Peralta H."/>
            <person name="Aguilar-Vera A."/>
            <person name="Diaz R."/>
            <person name="Mora Y."/>
            <person name="Martinez-Batallar G."/>
            <person name="Salazar E."/>
            <person name="Vargas-Lagunas C."/>
            <person name="Encarnacion S."/>
            <person name="Girard L."/>
            <person name="Mora J."/>
        </authorList>
    </citation>
    <scope>NUCLEOTIDE SEQUENCE [LARGE SCALE GENOMIC DNA]</scope>
    <source>
        <strain evidence="1 2">CFNEI 73</strain>
        <plasmid evidence="1 2">A</plasmid>
    </source>
</reference>
<gene>
    <name evidence="1" type="ORF">SAMCFNEI73_pA0044</name>
</gene>
<accession>A0A1L3LSF8</accession>
<evidence type="ECO:0000313" key="2">
    <source>
        <dbReference type="Proteomes" id="UP000182306"/>
    </source>
</evidence>
<proteinExistence type="predicted"/>
<protein>
    <submittedName>
        <fullName evidence="1">Uncharacterized protein</fullName>
    </submittedName>
</protein>
<dbReference type="EMBL" id="CP013108">
    <property type="protein sequence ID" value="APG93021.1"/>
    <property type="molecule type" value="Genomic_DNA"/>
</dbReference>
<organism evidence="1 2">
    <name type="scientific">Sinorhizobium americanum</name>
    <dbReference type="NCBI Taxonomy" id="194963"/>
    <lineage>
        <taxon>Bacteria</taxon>
        <taxon>Pseudomonadati</taxon>
        <taxon>Pseudomonadota</taxon>
        <taxon>Alphaproteobacteria</taxon>
        <taxon>Hyphomicrobiales</taxon>
        <taxon>Rhizobiaceae</taxon>
        <taxon>Sinorhizobium/Ensifer group</taxon>
        <taxon>Sinorhizobium</taxon>
    </lineage>
</organism>
<dbReference type="RefSeq" id="WP_064254088.1">
    <property type="nucleotide sequence ID" value="NZ_CP013108.1"/>
</dbReference>